<name>A0A4P7W588_9BACT</name>
<dbReference type="KEGG" id="ddb:E7747_10615"/>
<dbReference type="SUPFAM" id="SSF55469">
    <property type="entry name" value="FMN-dependent nitroreductase-like"/>
    <property type="match status" value="1"/>
</dbReference>
<dbReference type="Proteomes" id="UP000297149">
    <property type="component" value="Chromosome"/>
</dbReference>
<dbReference type="AlphaFoldDB" id="A0A4P7W588"/>
<evidence type="ECO:0000313" key="5">
    <source>
        <dbReference type="Proteomes" id="UP000297149"/>
    </source>
</evidence>
<keyword evidence="5" id="KW-1185">Reference proteome</keyword>
<evidence type="ECO:0000256" key="2">
    <source>
        <dbReference type="ARBA" id="ARBA00023002"/>
    </source>
</evidence>
<evidence type="ECO:0000259" key="3">
    <source>
        <dbReference type="Pfam" id="PF00881"/>
    </source>
</evidence>
<organism evidence="4 5">
    <name type="scientific">Duncaniella dubosii</name>
    <dbReference type="NCBI Taxonomy" id="2518971"/>
    <lineage>
        <taxon>Bacteria</taxon>
        <taxon>Pseudomonadati</taxon>
        <taxon>Bacteroidota</taxon>
        <taxon>Bacteroidia</taxon>
        <taxon>Bacteroidales</taxon>
        <taxon>Muribaculaceae</taxon>
        <taxon>Duncaniella</taxon>
    </lineage>
</organism>
<accession>A0A4P7W588</accession>
<protein>
    <submittedName>
        <fullName evidence="4">NAD(P)H nitroreductase</fullName>
    </submittedName>
</protein>
<keyword evidence="2" id="KW-0560">Oxidoreductase</keyword>
<dbReference type="Gene3D" id="3.40.109.10">
    <property type="entry name" value="NADH Oxidase"/>
    <property type="match status" value="1"/>
</dbReference>
<dbReference type="PANTHER" id="PTHR43673:SF10">
    <property type="entry name" value="NADH DEHYDROGENASE_NAD(P)H NITROREDUCTASE XCC3605-RELATED"/>
    <property type="match status" value="1"/>
</dbReference>
<dbReference type="GO" id="GO:0016491">
    <property type="term" value="F:oxidoreductase activity"/>
    <property type="evidence" value="ECO:0007669"/>
    <property type="project" value="UniProtKB-KW"/>
</dbReference>
<evidence type="ECO:0000256" key="1">
    <source>
        <dbReference type="ARBA" id="ARBA00007118"/>
    </source>
</evidence>
<feature type="domain" description="Nitroreductase" evidence="3">
    <location>
        <begin position="9"/>
        <end position="61"/>
    </location>
</feature>
<dbReference type="PANTHER" id="PTHR43673">
    <property type="entry name" value="NAD(P)H NITROREDUCTASE YDGI-RELATED"/>
    <property type="match status" value="1"/>
</dbReference>
<dbReference type="EMBL" id="CP039396">
    <property type="protein sequence ID" value="QCD42690.1"/>
    <property type="molecule type" value="Genomic_DNA"/>
</dbReference>
<dbReference type="RefSeq" id="WP_136415861.1">
    <property type="nucleotide sequence ID" value="NZ_CBFGAE010000006.1"/>
</dbReference>
<proteinExistence type="inferred from homology"/>
<reference evidence="5" key="1">
    <citation type="submission" date="2019-02" db="EMBL/GenBank/DDBJ databases">
        <title>Isolation and identification of novel species under the genus Muribaculum.</title>
        <authorList>
            <person name="Miyake S."/>
            <person name="Ding Y."/>
            <person name="Low A."/>
            <person name="Soh M."/>
            <person name="Seedorf H."/>
        </authorList>
    </citation>
    <scope>NUCLEOTIDE SEQUENCE [LARGE SCALE GENOMIC DNA]</scope>
    <source>
        <strain evidence="5">H5</strain>
    </source>
</reference>
<sequence>MDFQQLLINRRSIRRYTDEKIDPEHVKLILEAGLLSPTSKSSRAWQFVVVEDSDMLSRLADCKPAGAMPVAKCPLAVVVAVDTTSTDPWIEDGSVAASFMMLQAASLGLGSCWIQVRGRFTADNIPSEEYVQEALGMPETCIPVCILTFGHKDEDRKPQDLEKLKWENVHIGKF</sequence>
<comment type="similarity">
    <text evidence="1">Belongs to the nitroreductase family.</text>
</comment>
<gene>
    <name evidence="4" type="ORF">E7747_10615</name>
</gene>
<dbReference type="Pfam" id="PF00881">
    <property type="entry name" value="Nitroreductase"/>
    <property type="match status" value="2"/>
</dbReference>
<dbReference type="InterPro" id="IPR000415">
    <property type="entry name" value="Nitroreductase-like"/>
</dbReference>
<feature type="domain" description="Nitroreductase" evidence="3">
    <location>
        <begin position="94"/>
        <end position="151"/>
    </location>
</feature>
<dbReference type="CDD" id="cd02151">
    <property type="entry name" value="nitroreductase"/>
    <property type="match status" value="1"/>
</dbReference>
<evidence type="ECO:0000313" key="4">
    <source>
        <dbReference type="EMBL" id="QCD42690.1"/>
    </source>
</evidence>
<dbReference type="InterPro" id="IPR029479">
    <property type="entry name" value="Nitroreductase"/>
</dbReference>